<dbReference type="Proteomes" id="UP000654075">
    <property type="component" value="Unassembled WGS sequence"/>
</dbReference>
<evidence type="ECO:0000313" key="7">
    <source>
        <dbReference type="Proteomes" id="UP000654075"/>
    </source>
</evidence>
<dbReference type="InterPro" id="IPR002528">
    <property type="entry name" value="MATE_fam"/>
</dbReference>
<organism evidence="6 7">
    <name type="scientific">Polarella glacialis</name>
    <name type="common">Dinoflagellate</name>
    <dbReference type="NCBI Taxonomy" id="89957"/>
    <lineage>
        <taxon>Eukaryota</taxon>
        <taxon>Sar</taxon>
        <taxon>Alveolata</taxon>
        <taxon>Dinophyceae</taxon>
        <taxon>Suessiales</taxon>
        <taxon>Suessiaceae</taxon>
        <taxon>Polarella</taxon>
    </lineage>
</organism>
<accession>A0A813END6</accession>
<dbReference type="GO" id="GO:0015297">
    <property type="term" value="F:antiporter activity"/>
    <property type="evidence" value="ECO:0007669"/>
    <property type="project" value="InterPro"/>
</dbReference>
<dbReference type="PROSITE" id="PS51670">
    <property type="entry name" value="SHKT"/>
    <property type="match status" value="1"/>
</dbReference>
<dbReference type="InterPro" id="IPR009039">
    <property type="entry name" value="EAR"/>
</dbReference>
<dbReference type="InterPro" id="IPR005492">
    <property type="entry name" value="EPTP"/>
</dbReference>
<reference evidence="6" key="1">
    <citation type="submission" date="2021-02" db="EMBL/GenBank/DDBJ databases">
        <authorList>
            <person name="Dougan E. K."/>
            <person name="Rhodes N."/>
            <person name="Thang M."/>
            <person name="Chan C."/>
        </authorList>
    </citation>
    <scope>NUCLEOTIDE SEQUENCE</scope>
</reference>
<protein>
    <recommendedName>
        <fullName evidence="5">ShKT domain-containing protein</fullName>
    </recommendedName>
</protein>
<sequence length="791" mass="84947">MALGRVLSGLGPSNLAALGLGHRVEALAYTVCEGFGAAASTIVGQWLGAGYEKEARHAAAHAAKFTAWVMVPLSVVMVLFPVPIVSVFTSDPVTVAASASYLRIIGFLAPAMGVEHVMDGALIGAGDTLPSLIWGLLLCKTCRSHLAQRALRSLVGNLVEHGGQGCPQVVGVPKESAAFAGPAPSVAISHLHRRHVEFDCFCRSDNILGIAAVLRCYMQHAEPIGFDDAAQLHLVIVLLITFRDSDNDECIFNETNFQDALTFTSEEKIWFTVHLPWAVTPVFQMATDIPAASPADEALAGRSLGTSAIPPARLVADKRAHLTGRSWHGMIFANFANMYALTFLGATRGAAPTGKPPVVCEDKRNDCHQYVGRGPLGNGCNQHSDYMRVHCARSCGRCDNGASEDELAVSTVTLGQGGLTAKMLSARGVRRWEFMELPVQEPSSSLECSEAAAADGQCQAVRLSNRSHVVAAHFYDSQSHHLNSTVYRWSPVSAGFEPHQALATVGAWGLTSFRLGDAWYLAVASYFDGGTRELNSTVFKWDASLDAFGRHQEMQITGATDVEFLPLGTGEAGVLAFAGHKGTGVAPGGECQLFLWDGRRFNLFQIVETSGAYDVEGLSSQGGNEVSFIVVHDDGADIFAASLASLLSGEPSPGFTLTQSLGISHGRDAEHFELDGGRYLVLSVFRNESSYEVESLIYKWDAREGLFLEMQRLPSEGAFDAELLRGGPEPLLMVSSQRSGVSQLYRLGGAEPGSSSFVLQGKLSIPRVYNVAWQCIPEAQECYLGVARFWD</sequence>
<dbReference type="Pfam" id="PF01554">
    <property type="entry name" value="MatE"/>
    <property type="match status" value="1"/>
</dbReference>
<dbReference type="OrthoDB" id="5965730at2759"/>
<name>A0A813END6_POLGL</name>
<dbReference type="SMART" id="SM00254">
    <property type="entry name" value="ShKT"/>
    <property type="match status" value="1"/>
</dbReference>
<evidence type="ECO:0000256" key="1">
    <source>
        <dbReference type="ARBA" id="ARBA00010199"/>
    </source>
</evidence>
<dbReference type="PANTHER" id="PTHR43298:SF2">
    <property type="entry name" value="FMN_FAD EXPORTER YEEO-RELATED"/>
    <property type="match status" value="1"/>
</dbReference>
<feature type="domain" description="ShKT" evidence="5">
    <location>
        <begin position="360"/>
        <end position="398"/>
    </location>
</feature>
<dbReference type="GO" id="GO:0042910">
    <property type="term" value="F:xenobiotic transmembrane transporter activity"/>
    <property type="evidence" value="ECO:0007669"/>
    <property type="project" value="InterPro"/>
</dbReference>
<gene>
    <name evidence="6" type="ORF">PGLA1383_LOCUS20819</name>
</gene>
<dbReference type="InterPro" id="IPR003582">
    <property type="entry name" value="ShKT_dom"/>
</dbReference>
<evidence type="ECO:0000256" key="4">
    <source>
        <dbReference type="ARBA" id="ARBA00022737"/>
    </source>
</evidence>
<proteinExistence type="inferred from homology"/>
<dbReference type="InterPro" id="IPR050222">
    <property type="entry name" value="MATE_MdtK"/>
</dbReference>
<evidence type="ECO:0000259" key="5">
    <source>
        <dbReference type="PROSITE" id="PS51670"/>
    </source>
</evidence>
<keyword evidence="7" id="KW-1185">Reference proteome</keyword>
<evidence type="ECO:0000313" key="6">
    <source>
        <dbReference type="EMBL" id="CAE8602582.1"/>
    </source>
</evidence>
<dbReference type="GO" id="GO:0005886">
    <property type="term" value="C:plasma membrane"/>
    <property type="evidence" value="ECO:0007669"/>
    <property type="project" value="TreeGrafter"/>
</dbReference>
<dbReference type="Pfam" id="PF01549">
    <property type="entry name" value="ShK"/>
    <property type="match status" value="1"/>
</dbReference>
<dbReference type="Pfam" id="PF03736">
    <property type="entry name" value="EPTP"/>
    <property type="match status" value="2"/>
</dbReference>
<evidence type="ECO:0000256" key="3">
    <source>
        <dbReference type="ARBA" id="ARBA00022729"/>
    </source>
</evidence>
<evidence type="ECO:0000256" key="2">
    <source>
        <dbReference type="ARBA" id="ARBA00022448"/>
    </source>
</evidence>
<keyword evidence="2" id="KW-0813">Transport</keyword>
<dbReference type="AlphaFoldDB" id="A0A813END6"/>
<keyword evidence="3" id="KW-0732">Signal</keyword>
<comment type="similarity">
    <text evidence="1">Belongs to the multi antimicrobial extrusion (MATE) (TC 2.A.66.1) family.</text>
</comment>
<keyword evidence="4" id="KW-0677">Repeat</keyword>
<dbReference type="PROSITE" id="PS50912">
    <property type="entry name" value="EAR"/>
    <property type="match status" value="3"/>
</dbReference>
<dbReference type="PANTHER" id="PTHR43298">
    <property type="entry name" value="MULTIDRUG RESISTANCE PROTEIN NORM-RELATED"/>
    <property type="match status" value="1"/>
</dbReference>
<dbReference type="EMBL" id="CAJNNV010014449">
    <property type="protein sequence ID" value="CAE8602582.1"/>
    <property type="molecule type" value="Genomic_DNA"/>
</dbReference>
<comment type="caution">
    <text evidence="6">The sequence shown here is derived from an EMBL/GenBank/DDBJ whole genome shotgun (WGS) entry which is preliminary data.</text>
</comment>